<dbReference type="VEuPathDB" id="FungiDB:P170DRAFT_355574"/>
<dbReference type="Gene3D" id="3.40.50.720">
    <property type="entry name" value="NAD(P)-binding Rossmann-like Domain"/>
    <property type="match status" value="1"/>
</dbReference>
<protein>
    <recommendedName>
        <fullName evidence="3">Saccharopine dehydrogenase NADP binding domain-containing protein</fullName>
    </recommendedName>
</protein>
<reference evidence="4 5" key="1">
    <citation type="submission" date="2016-12" db="EMBL/GenBank/DDBJ databases">
        <title>The genomes of Aspergillus section Nigri reveals drivers in fungal speciation.</title>
        <authorList>
            <consortium name="DOE Joint Genome Institute"/>
            <person name="Vesth T.C."/>
            <person name="Nybo J."/>
            <person name="Theobald S."/>
            <person name="Brandl J."/>
            <person name="Frisvad J.C."/>
            <person name="Nielsen K.F."/>
            <person name="Lyhne E.K."/>
            <person name="Kogle M.E."/>
            <person name="Kuo A."/>
            <person name="Riley R."/>
            <person name="Clum A."/>
            <person name="Nolan M."/>
            <person name="Lipzen A."/>
            <person name="Salamov A."/>
            <person name="Henrissat B."/>
            <person name="Wiebenga A."/>
            <person name="De Vries R.P."/>
            <person name="Grigoriev I.V."/>
            <person name="Mortensen U.H."/>
            <person name="Andersen M.R."/>
            <person name="Baker S.E."/>
        </authorList>
    </citation>
    <scope>NUCLEOTIDE SEQUENCE [LARGE SCALE GENOMIC DNA]</scope>
    <source>
        <strain evidence="4 5">IBT 23096</strain>
    </source>
</reference>
<dbReference type="GO" id="GO:0005886">
    <property type="term" value="C:plasma membrane"/>
    <property type="evidence" value="ECO:0007669"/>
    <property type="project" value="TreeGrafter"/>
</dbReference>
<dbReference type="GO" id="GO:0005811">
    <property type="term" value="C:lipid droplet"/>
    <property type="evidence" value="ECO:0007669"/>
    <property type="project" value="TreeGrafter"/>
</dbReference>
<comment type="caution">
    <text evidence="4">The sequence shown here is derived from an EMBL/GenBank/DDBJ whole genome shotgun (WGS) entry which is preliminary data.</text>
</comment>
<dbReference type="InterPro" id="IPR005097">
    <property type="entry name" value="Sacchrp_dh_NADP-bd"/>
</dbReference>
<dbReference type="SUPFAM" id="SSF51735">
    <property type="entry name" value="NAD(P)-binding Rossmann-fold domains"/>
    <property type="match status" value="1"/>
</dbReference>
<dbReference type="InterPro" id="IPR036291">
    <property type="entry name" value="NAD(P)-bd_dom_sf"/>
</dbReference>
<feature type="domain" description="Saccharopine dehydrogenase NADP binding" evidence="3">
    <location>
        <begin position="4"/>
        <end position="134"/>
    </location>
</feature>
<dbReference type="PANTHER" id="PTHR12286:SF5">
    <property type="entry name" value="SACCHAROPINE DEHYDROGENASE-LIKE OXIDOREDUCTASE"/>
    <property type="match status" value="1"/>
</dbReference>
<dbReference type="Proteomes" id="UP000234275">
    <property type="component" value="Unassembled WGS sequence"/>
</dbReference>
<evidence type="ECO:0000256" key="2">
    <source>
        <dbReference type="SAM" id="Phobius"/>
    </source>
</evidence>
<dbReference type="RefSeq" id="XP_024706116.1">
    <property type="nucleotide sequence ID" value="XM_024844096.1"/>
</dbReference>
<organism evidence="4 5">
    <name type="scientific">Aspergillus steynii IBT 23096</name>
    <dbReference type="NCBI Taxonomy" id="1392250"/>
    <lineage>
        <taxon>Eukaryota</taxon>
        <taxon>Fungi</taxon>
        <taxon>Dikarya</taxon>
        <taxon>Ascomycota</taxon>
        <taxon>Pezizomycotina</taxon>
        <taxon>Eurotiomycetes</taxon>
        <taxon>Eurotiomycetidae</taxon>
        <taxon>Eurotiales</taxon>
        <taxon>Aspergillaceae</taxon>
        <taxon>Aspergillus</taxon>
        <taxon>Aspergillus subgen. Circumdati</taxon>
    </lineage>
</organism>
<dbReference type="GeneID" id="36551796"/>
<sequence>MYDIVLLGATGYTGSLCATFIVENFPSTLKWCIAGRSATRLEKLVKDLTAQSPDRLQPAIETVEINTTSLEPLVKSAKVIINGIGPYHKLSTPVVDVCARVGTHYVDFTTETLWIRDMIEKYHKLAQDSGAIIIPGISPSGVSDILAWLLVKKIRETFGQNVSEIVCSGKLDIKAMTGGSLTTVLDVFSTYGTSWFLCPSPSILSPKPQVSPRTIPKEPLVTRLFGYRHSPELGHLTTSFNGSGNEAIVYRSASQNPNLYGASFQFKEYLPAPGVFGAILIHFLTKLLVVFLSISPIRALIKALIAGKMDLNPDITQLRSKESVEFHAVGKVQDSSDFRAWASFTRKGALYEFAALMSCVGAGVLLEKHSKSGKSEEKNDRLKGVVTPSALGMKFVERVRDAGIEVNVGLLDR</sequence>
<accession>A0A2I2GD41</accession>
<feature type="transmembrane region" description="Helical" evidence="2">
    <location>
        <begin position="274"/>
        <end position="294"/>
    </location>
</feature>
<gene>
    <name evidence="4" type="ORF">P170DRAFT_355574</name>
</gene>
<dbReference type="GO" id="GO:0005739">
    <property type="term" value="C:mitochondrion"/>
    <property type="evidence" value="ECO:0007669"/>
    <property type="project" value="TreeGrafter"/>
</dbReference>
<dbReference type="InterPro" id="IPR051276">
    <property type="entry name" value="Saccharopine_DH-like_oxidrdct"/>
</dbReference>
<comment type="similarity">
    <text evidence="1">Belongs to the saccharopine dehydrogenase family.</text>
</comment>
<keyword evidence="5" id="KW-1185">Reference proteome</keyword>
<keyword evidence="2" id="KW-0472">Membrane</keyword>
<evidence type="ECO:0000313" key="4">
    <source>
        <dbReference type="EMBL" id="PLB50814.1"/>
    </source>
</evidence>
<keyword evidence="2" id="KW-0812">Transmembrane</keyword>
<proteinExistence type="inferred from homology"/>
<evidence type="ECO:0000259" key="3">
    <source>
        <dbReference type="Pfam" id="PF03435"/>
    </source>
</evidence>
<dbReference type="GO" id="GO:0009247">
    <property type="term" value="P:glycolipid biosynthetic process"/>
    <property type="evidence" value="ECO:0007669"/>
    <property type="project" value="TreeGrafter"/>
</dbReference>
<dbReference type="OrthoDB" id="10268090at2759"/>
<dbReference type="AlphaFoldDB" id="A0A2I2GD41"/>
<name>A0A2I2GD41_9EURO</name>
<keyword evidence="2" id="KW-1133">Transmembrane helix</keyword>
<dbReference type="PANTHER" id="PTHR12286">
    <property type="entry name" value="SACCHAROPINE DEHYDROGENASE-LIKE OXIDOREDUCTASE"/>
    <property type="match status" value="1"/>
</dbReference>
<dbReference type="Pfam" id="PF03435">
    <property type="entry name" value="Sacchrp_dh_NADP"/>
    <property type="match status" value="1"/>
</dbReference>
<evidence type="ECO:0000313" key="5">
    <source>
        <dbReference type="Proteomes" id="UP000234275"/>
    </source>
</evidence>
<evidence type="ECO:0000256" key="1">
    <source>
        <dbReference type="ARBA" id="ARBA00038048"/>
    </source>
</evidence>
<dbReference type="EMBL" id="MSFO01000003">
    <property type="protein sequence ID" value="PLB50814.1"/>
    <property type="molecule type" value="Genomic_DNA"/>
</dbReference>